<feature type="region of interest" description="Disordered" evidence="1">
    <location>
        <begin position="638"/>
        <end position="729"/>
    </location>
</feature>
<dbReference type="OrthoDB" id="3644322at2759"/>
<evidence type="ECO:0000313" key="2">
    <source>
        <dbReference type="EMBL" id="KAF2449557.1"/>
    </source>
</evidence>
<feature type="compositionally biased region" description="Polar residues" evidence="1">
    <location>
        <begin position="669"/>
        <end position="678"/>
    </location>
</feature>
<organism evidence="2 3">
    <name type="scientific">Karstenula rhodostoma CBS 690.94</name>
    <dbReference type="NCBI Taxonomy" id="1392251"/>
    <lineage>
        <taxon>Eukaryota</taxon>
        <taxon>Fungi</taxon>
        <taxon>Dikarya</taxon>
        <taxon>Ascomycota</taxon>
        <taxon>Pezizomycotina</taxon>
        <taxon>Dothideomycetes</taxon>
        <taxon>Pleosporomycetidae</taxon>
        <taxon>Pleosporales</taxon>
        <taxon>Massarineae</taxon>
        <taxon>Didymosphaeriaceae</taxon>
        <taxon>Karstenula</taxon>
    </lineage>
</organism>
<comment type="caution">
    <text evidence="2">The sequence shown here is derived from an EMBL/GenBank/DDBJ whole genome shotgun (WGS) entry which is preliminary data.</text>
</comment>
<feature type="region of interest" description="Disordered" evidence="1">
    <location>
        <begin position="508"/>
        <end position="551"/>
    </location>
</feature>
<feature type="compositionally biased region" description="Polar residues" evidence="1">
    <location>
        <begin position="514"/>
        <end position="529"/>
    </location>
</feature>
<feature type="compositionally biased region" description="Polar residues" evidence="1">
    <location>
        <begin position="266"/>
        <end position="278"/>
    </location>
</feature>
<evidence type="ECO:0000256" key="1">
    <source>
        <dbReference type="SAM" id="MobiDB-lite"/>
    </source>
</evidence>
<dbReference type="AlphaFoldDB" id="A0A9P4UHS0"/>
<protein>
    <submittedName>
        <fullName evidence="2">Uncharacterized protein</fullName>
    </submittedName>
</protein>
<dbReference type="EMBL" id="MU001494">
    <property type="protein sequence ID" value="KAF2449557.1"/>
    <property type="molecule type" value="Genomic_DNA"/>
</dbReference>
<feature type="compositionally biased region" description="Polar residues" evidence="1">
    <location>
        <begin position="8"/>
        <end position="22"/>
    </location>
</feature>
<name>A0A9P4UHS0_9PLEO</name>
<gene>
    <name evidence="2" type="ORF">P171DRAFT_195316</name>
</gene>
<feature type="region of interest" description="Disordered" evidence="1">
    <location>
        <begin position="416"/>
        <end position="446"/>
    </location>
</feature>
<feature type="region of interest" description="Disordered" evidence="1">
    <location>
        <begin position="255"/>
        <end position="311"/>
    </location>
</feature>
<proteinExistence type="predicted"/>
<evidence type="ECO:0000313" key="3">
    <source>
        <dbReference type="Proteomes" id="UP000799764"/>
    </source>
</evidence>
<reference evidence="2" key="1">
    <citation type="journal article" date="2020" name="Stud. Mycol.">
        <title>101 Dothideomycetes genomes: a test case for predicting lifestyles and emergence of pathogens.</title>
        <authorList>
            <person name="Haridas S."/>
            <person name="Albert R."/>
            <person name="Binder M."/>
            <person name="Bloem J."/>
            <person name="Labutti K."/>
            <person name="Salamov A."/>
            <person name="Andreopoulos B."/>
            <person name="Baker S."/>
            <person name="Barry K."/>
            <person name="Bills G."/>
            <person name="Bluhm B."/>
            <person name="Cannon C."/>
            <person name="Castanera R."/>
            <person name="Culley D."/>
            <person name="Daum C."/>
            <person name="Ezra D."/>
            <person name="Gonzalez J."/>
            <person name="Henrissat B."/>
            <person name="Kuo A."/>
            <person name="Liang C."/>
            <person name="Lipzen A."/>
            <person name="Lutzoni F."/>
            <person name="Magnuson J."/>
            <person name="Mondo S."/>
            <person name="Nolan M."/>
            <person name="Ohm R."/>
            <person name="Pangilinan J."/>
            <person name="Park H.-J."/>
            <person name="Ramirez L."/>
            <person name="Alfaro M."/>
            <person name="Sun H."/>
            <person name="Tritt A."/>
            <person name="Yoshinaga Y."/>
            <person name="Zwiers L.-H."/>
            <person name="Turgeon B."/>
            <person name="Goodwin S."/>
            <person name="Spatafora J."/>
            <person name="Crous P."/>
            <person name="Grigoriev I."/>
        </authorList>
    </citation>
    <scope>NUCLEOTIDE SEQUENCE</scope>
    <source>
        <strain evidence="2">CBS 690.94</strain>
    </source>
</reference>
<accession>A0A9P4UHS0</accession>
<keyword evidence="3" id="KW-1185">Reference proteome</keyword>
<sequence length="729" mass="80033">MDPPAVNAPSSPQTPLNNTNFVPVSPKSVAPPRRSSPAHDDATEIEAGAHGHSAESIETLSRSFLVKVQQVFGQHSDEWKTISRALLQFKHRSMSKKEAHYIMTQVLSSNDMLSHDLFDILNHNDAHWAPEDWSRPINPPGSLQTLNPTSPDFLQPSHQPNFPRLPSMFQALGGESSASRPHMISPTILQSPSTPYAAHRMTPTPYHGGQGQLGSLAATFEDYSGYGGQQEQFTPHSQSLPISWTPNSFVPNSLSSPGHLMPNPTPLSQHHVPSSWHQDPTLAPPRDVRRELGMNPNEQTYSRLDNPNEPLSSAAYTAEAYQQYPQQYQWQNGHYIGGWANDNLWQHEHEHITPEHRSSHVSPSLRNQAVPQLAPGQLSSDASPTTIATPATSVMNVPRLFQNELNKVQAEYAEGEQNINNDARSESYEDIPTSNDGSRAGLSGERQARLSVARSTPKPEGGFIHAICGKGFHSRSAVKKHHWGPKAGDLTTTRGCWAKNKRPDVAWDAHPSCRTGSTRLNTNNRQSIATEDDDSVSTSPELNAAPPPAMVSRRSAVQQFNNTPVHGLDTLVSAASFAERIDAPRPQDGRNDSVVAQLDAQAAIAQRNRRTLPPWSTQTGFGTALTGRSPYIQMQPPAARLGTTHSPSGLIPTNMMLPSQHVDGFTLPEDQTSHAQATQEEDVQPKVDSNVNKKRQRATSNKASAPKREKQQPESRSSSPERKKAKVQK</sequence>
<feature type="region of interest" description="Disordered" evidence="1">
    <location>
        <begin position="1"/>
        <end position="42"/>
    </location>
</feature>
<dbReference type="Proteomes" id="UP000799764">
    <property type="component" value="Unassembled WGS sequence"/>
</dbReference>
<feature type="compositionally biased region" description="Polar residues" evidence="1">
    <location>
        <begin position="296"/>
        <end position="311"/>
    </location>
</feature>